<comment type="caution">
    <text evidence="13">The sequence shown here is derived from an EMBL/GenBank/DDBJ whole genome shotgun (WGS) entry which is preliminary data.</text>
</comment>
<dbReference type="GO" id="GO:0004497">
    <property type="term" value="F:monooxygenase activity"/>
    <property type="evidence" value="ECO:0007669"/>
    <property type="project" value="UniProtKB-KW"/>
</dbReference>
<name>A0A9P7KI54_9AGAR</name>
<organism evidence="13 14">
    <name type="scientific">Sphagnurus paluster</name>
    <dbReference type="NCBI Taxonomy" id="117069"/>
    <lineage>
        <taxon>Eukaryota</taxon>
        <taxon>Fungi</taxon>
        <taxon>Dikarya</taxon>
        <taxon>Basidiomycota</taxon>
        <taxon>Agaricomycotina</taxon>
        <taxon>Agaricomycetes</taxon>
        <taxon>Agaricomycetidae</taxon>
        <taxon>Agaricales</taxon>
        <taxon>Tricholomatineae</taxon>
        <taxon>Lyophyllaceae</taxon>
        <taxon>Sphagnurus</taxon>
    </lineage>
</organism>
<comment type="subcellular location">
    <subcellularLocation>
        <location evidence="2">Secreted</location>
    </subcellularLocation>
</comment>
<evidence type="ECO:0000313" key="14">
    <source>
        <dbReference type="Proteomes" id="UP000717328"/>
    </source>
</evidence>
<evidence type="ECO:0000256" key="3">
    <source>
        <dbReference type="ARBA" id="ARBA00022525"/>
    </source>
</evidence>
<keyword evidence="14" id="KW-1185">Reference proteome</keyword>
<keyword evidence="5 12" id="KW-0732">Signal</keyword>
<evidence type="ECO:0000256" key="10">
    <source>
        <dbReference type="ARBA" id="ARBA00023180"/>
    </source>
</evidence>
<evidence type="ECO:0000313" key="13">
    <source>
        <dbReference type="EMBL" id="KAG5650519.1"/>
    </source>
</evidence>
<dbReference type="GO" id="GO:0005576">
    <property type="term" value="C:extracellular region"/>
    <property type="evidence" value="ECO:0007669"/>
    <property type="project" value="UniProtKB-SubCell"/>
</dbReference>
<evidence type="ECO:0000256" key="11">
    <source>
        <dbReference type="ARBA" id="ARBA00046340"/>
    </source>
</evidence>
<dbReference type="Pfam" id="PF22810">
    <property type="entry name" value="LPMO_AA14"/>
    <property type="match status" value="1"/>
</dbReference>
<protein>
    <submittedName>
        <fullName evidence="13">Uncharacterized protein</fullName>
    </submittedName>
</protein>
<feature type="chain" id="PRO_5040147743" evidence="12">
    <location>
        <begin position="19"/>
        <end position="203"/>
    </location>
</feature>
<dbReference type="GO" id="GO:0046872">
    <property type="term" value="F:metal ion binding"/>
    <property type="evidence" value="ECO:0007669"/>
    <property type="project" value="UniProtKB-KW"/>
</dbReference>
<evidence type="ECO:0000256" key="1">
    <source>
        <dbReference type="ARBA" id="ARBA00001973"/>
    </source>
</evidence>
<keyword evidence="7" id="KW-0186">Copper</keyword>
<comment type="cofactor">
    <cofactor evidence="1">
        <name>Cu(2+)</name>
        <dbReference type="ChEBI" id="CHEBI:29036"/>
    </cofactor>
</comment>
<dbReference type="Proteomes" id="UP000717328">
    <property type="component" value="Unassembled WGS sequence"/>
</dbReference>
<evidence type="ECO:0000256" key="9">
    <source>
        <dbReference type="ARBA" id="ARBA00023157"/>
    </source>
</evidence>
<evidence type="ECO:0000256" key="7">
    <source>
        <dbReference type="ARBA" id="ARBA00023008"/>
    </source>
</evidence>
<sequence>MFKHTLIALATLVPLAASHSAFFHPSMFGFNVTDDTFPFDNRPAVPLKNRTFNDWWFHGHLNFTPNAGDIFELPAGMPATAEIACNKNATSYFATANNGTDARNATNPNDVCPGKNSTAYHTLGKDDLGGCALAIAYNSNATEVAPSDFTVFSVNQTCVFTRFTDFQVPARMPACPPGGCTCAFFWIHTQNSGGNPESESILQ</sequence>
<evidence type="ECO:0000256" key="4">
    <source>
        <dbReference type="ARBA" id="ARBA00022723"/>
    </source>
</evidence>
<dbReference type="InterPro" id="IPR054497">
    <property type="entry name" value="LPMO_AA14"/>
</dbReference>
<reference evidence="13" key="1">
    <citation type="submission" date="2021-02" db="EMBL/GenBank/DDBJ databases">
        <authorList>
            <person name="Nieuwenhuis M."/>
            <person name="Van De Peppel L.J.J."/>
        </authorList>
    </citation>
    <scope>NUCLEOTIDE SEQUENCE</scope>
    <source>
        <strain evidence="13">D49</strain>
    </source>
</reference>
<reference evidence="13" key="2">
    <citation type="submission" date="2021-10" db="EMBL/GenBank/DDBJ databases">
        <title>Phylogenomics reveals ancestral predisposition of the termite-cultivated fungus Termitomyces towards a domesticated lifestyle.</title>
        <authorList>
            <person name="Auxier B."/>
            <person name="Grum-Grzhimaylo A."/>
            <person name="Cardenas M.E."/>
            <person name="Lodge J.D."/>
            <person name="Laessoe T."/>
            <person name="Pedersen O."/>
            <person name="Smith M.E."/>
            <person name="Kuyper T.W."/>
            <person name="Franco-Molano E.A."/>
            <person name="Baroni T.J."/>
            <person name="Aanen D.K."/>
        </authorList>
    </citation>
    <scope>NUCLEOTIDE SEQUENCE</scope>
    <source>
        <strain evidence="13">D49</strain>
    </source>
</reference>
<gene>
    <name evidence="13" type="ORF">H0H81_011950</name>
</gene>
<keyword evidence="6" id="KW-0560">Oxidoreductase</keyword>
<comment type="similarity">
    <text evidence="11">Belongs to the polysaccharide monooxygenase AA14 family.</text>
</comment>
<keyword evidence="9" id="KW-1015">Disulfide bond</keyword>
<keyword evidence="4" id="KW-0479">Metal-binding</keyword>
<evidence type="ECO:0000256" key="8">
    <source>
        <dbReference type="ARBA" id="ARBA00023033"/>
    </source>
</evidence>
<dbReference type="EMBL" id="JABCKI010000428">
    <property type="protein sequence ID" value="KAG5650519.1"/>
    <property type="molecule type" value="Genomic_DNA"/>
</dbReference>
<evidence type="ECO:0000256" key="2">
    <source>
        <dbReference type="ARBA" id="ARBA00004613"/>
    </source>
</evidence>
<keyword evidence="3" id="KW-0964">Secreted</keyword>
<keyword evidence="8" id="KW-0503">Monooxygenase</keyword>
<dbReference type="AlphaFoldDB" id="A0A9P7KI54"/>
<evidence type="ECO:0000256" key="5">
    <source>
        <dbReference type="ARBA" id="ARBA00022729"/>
    </source>
</evidence>
<proteinExistence type="inferred from homology"/>
<feature type="signal peptide" evidence="12">
    <location>
        <begin position="1"/>
        <end position="18"/>
    </location>
</feature>
<evidence type="ECO:0000256" key="6">
    <source>
        <dbReference type="ARBA" id="ARBA00023002"/>
    </source>
</evidence>
<accession>A0A9P7KI54</accession>
<evidence type="ECO:0000256" key="12">
    <source>
        <dbReference type="SAM" id="SignalP"/>
    </source>
</evidence>
<dbReference type="OrthoDB" id="2019572at2759"/>
<keyword evidence="10" id="KW-0325">Glycoprotein</keyword>